<reference evidence="4 5" key="1">
    <citation type="submission" date="2016-03" db="EMBL/GenBank/DDBJ databases">
        <authorList>
            <person name="Ploux O."/>
        </authorList>
    </citation>
    <scope>NUCLEOTIDE SEQUENCE [LARGE SCALE GENOMIC DNA]</scope>
    <source>
        <strain evidence="4 5">UAMH 11012</strain>
    </source>
</reference>
<dbReference type="AlphaFoldDB" id="A0A1L7X680"/>
<dbReference type="EMBL" id="FJOG01000016">
    <property type="protein sequence ID" value="CZR60521.1"/>
    <property type="molecule type" value="Genomic_DNA"/>
</dbReference>
<evidence type="ECO:0000256" key="1">
    <source>
        <dbReference type="SAM" id="MobiDB-lite"/>
    </source>
</evidence>
<feature type="domain" description="INO80 complex subunit 3 N-terminal" evidence="2">
    <location>
        <begin position="77"/>
        <end position="141"/>
    </location>
</feature>
<gene>
    <name evidence="4" type="ORF">PAC_10417</name>
</gene>
<feature type="compositionally biased region" description="Polar residues" evidence="1">
    <location>
        <begin position="1"/>
        <end position="14"/>
    </location>
</feature>
<dbReference type="STRING" id="576137.A0A1L7X680"/>
<accession>A0A1L7X680</accession>
<evidence type="ECO:0000313" key="5">
    <source>
        <dbReference type="Proteomes" id="UP000184330"/>
    </source>
</evidence>
<evidence type="ECO:0000259" key="3">
    <source>
        <dbReference type="Pfam" id="PF24244"/>
    </source>
</evidence>
<sequence length="421" mass="46153">MSFTTINAKPSDTITSHKDTMEGQAEEGKPTYKSFKYLDALSLLCGCRSFASHDSMIRSTCLYSTMETTEADRVDIRKKFRKMKHRFDAAMQQSNEVFLQEQHAIKTAKRLAQENDQILDLLLDVNNSAQIPVDKRIDITSEAPGLSPIPSLVSDDDLASIGTLQTPEGQALMAELRTMLAEKAASNNAALPPKSLNYLITTTPHLSLDHPTARDLLASLESEPNQTAPYSYLTPDQLDDYLYDIDASLGAVPPLPPQFHPPIQQDLAFGNPNSPYNWLRKNQPHIFLQDGEGSEKSHGKPGALRGAGKRASIPAPSKPDALEIVEEDGQGYDFALGGGASTKGKRKRDEDDNSGGYHPKSGRFDEVKAKKPRANAKKRKSDGAGLDDGEEKVKKEKPAPKRPRKAKIPSPDPDAHPFGPM</sequence>
<dbReference type="InterPro" id="IPR055449">
    <property type="entry name" value="Iec3-like_M"/>
</dbReference>
<evidence type="ECO:0000313" key="4">
    <source>
        <dbReference type="EMBL" id="CZR60521.1"/>
    </source>
</evidence>
<feature type="compositionally biased region" description="Basic and acidic residues" evidence="1">
    <location>
        <begin position="15"/>
        <end position="27"/>
    </location>
</feature>
<protein>
    <submittedName>
        <fullName evidence="4">Uncharacterized protein</fullName>
    </submittedName>
</protein>
<feature type="compositionally biased region" description="Basic residues" evidence="1">
    <location>
        <begin position="370"/>
        <end position="380"/>
    </location>
</feature>
<dbReference type="Pfam" id="PF24244">
    <property type="entry name" value="Iec3-like_M"/>
    <property type="match status" value="1"/>
</dbReference>
<name>A0A1L7X680_9HELO</name>
<dbReference type="Pfam" id="PF14612">
    <property type="entry name" value="Ino80_Iec3"/>
    <property type="match status" value="1"/>
</dbReference>
<proteinExistence type="predicted"/>
<dbReference type="OrthoDB" id="4095124at2759"/>
<evidence type="ECO:0000259" key="2">
    <source>
        <dbReference type="Pfam" id="PF14612"/>
    </source>
</evidence>
<keyword evidence="5" id="KW-1185">Reference proteome</keyword>
<organism evidence="4 5">
    <name type="scientific">Phialocephala subalpina</name>
    <dbReference type="NCBI Taxonomy" id="576137"/>
    <lineage>
        <taxon>Eukaryota</taxon>
        <taxon>Fungi</taxon>
        <taxon>Dikarya</taxon>
        <taxon>Ascomycota</taxon>
        <taxon>Pezizomycotina</taxon>
        <taxon>Leotiomycetes</taxon>
        <taxon>Helotiales</taxon>
        <taxon>Mollisiaceae</taxon>
        <taxon>Phialocephala</taxon>
        <taxon>Phialocephala fortinii species complex</taxon>
    </lineage>
</organism>
<dbReference type="GO" id="GO:0031011">
    <property type="term" value="C:Ino80 complex"/>
    <property type="evidence" value="ECO:0007669"/>
    <property type="project" value="InterPro"/>
</dbReference>
<feature type="region of interest" description="Disordered" evidence="1">
    <location>
        <begin position="289"/>
        <end position="421"/>
    </location>
</feature>
<dbReference type="GO" id="GO:0006338">
    <property type="term" value="P:chromatin remodeling"/>
    <property type="evidence" value="ECO:0007669"/>
    <property type="project" value="InterPro"/>
</dbReference>
<dbReference type="InterPro" id="IPR032742">
    <property type="entry name" value="Iec3_N"/>
</dbReference>
<feature type="region of interest" description="Disordered" evidence="1">
    <location>
        <begin position="1"/>
        <end position="27"/>
    </location>
</feature>
<dbReference type="Proteomes" id="UP000184330">
    <property type="component" value="Unassembled WGS sequence"/>
</dbReference>
<feature type="domain" description="INO80 complex subunit 3-like middle region" evidence="3">
    <location>
        <begin position="194"/>
        <end position="292"/>
    </location>
</feature>